<proteinExistence type="predicted"/>
<sequence length="87" mass="9533">MREENIPHALIKLHAQEFIDIGAPFNEEVAMFQTHTVTPSCVCKPAAPRPAPAPAAAPTLVPRLAPTLAPKYSAELMRMFAQLVMLR</sequence>
<gene>
    <name evidence="1" type="ORF">GTP90_24070</name>
</gene>
<evidence type="ECO:0000313" key="1">
    <source>
        <dbReference type="EMBL" id="MYM96935.1"/>
    </source>
</evidence>
<dbReference type="RefSeq" id="WP_161085914.1">
    <property type="nucleotide sequence ID" value="NZ_WWCX01000058.1"/>
</dbReference>
<protein>
    <submittedName>
        <fullName evidence="1">Uncharacterized protein</fullName>
    </submittedName>
</protein>
<comment type="caution">
    <text evidence="1">The sequence shown here is derived from an EMBL/GenBank/DDBJ whole genome shotgun (WGS) entry which is preliminary data.</text>
</comment>
<accession>A0A845GT97</accession>
<evidence type="ECO:0000313" key="2">
    <source>
        <dbReference type="Proteomes" id="UP000447355"/>
    </source>
</evidence>
<name>A0A845GT97_9BURK</name>
<reference evidence="1" key="1">
    <citation type="submission" date="2019-12" db="EMBL/GenBank/DDBJ databases">
        <title>Novel species isolated from a subtropical stream in China.</title>
        <authorList>
            <person name="Lu H."/>
        </authorList>
    </citation>
    <scope>NUCLEOTIDE SEQUENCE [LARGE SCALE GENOMIC DNA]</scope>
    <source>
        <strain evidence="1">FT81W</strain>
    </source>
</reference>
<dbReference type="Proteomes" id="UP000447355">
    <property type="component" value="Unassembled WGS sequence"/>
</dbReference>
<dbReference type="AlphaFoldDB" id="A0A845GT97"/>
<organism evidence="1 2">
    <name type="scientific">Duganella vulcania</name>
    <dbReference type="NCBI Taxonomy" id="2692166"/>
    <lineage>
        <taxon>Bacteria</taxon>
        <taxon>Pseudomonadati</taxon>
        <taxon>Pseudomonadota</taxon>
        <taxon>Betaproteobacteria</taxon>
        <taxon>Burkholderiales</taxon>
        <taxon>Oxalobacteraceae</taxon>
        <taxon>Telluria group</taxon>
        <taxon>Duganella</taxon>
    </lineage>
</organism>
<dbReference type="EMBL" id="WWCX01000058">
    <property type="protein sequence ID" value="MYM96935.1"/>
    <property type="molecule type" value="Genomic_DNA"/>
</dbReference>